<dbReference type="InterPro" id="IPR004995">
    <property type="entry name" value="Spore_Ger"/>
</dbReference>
<dbReference type="Pfam" id="PF03323">
    <property type="entry name" value="GerA"/>
    <property type="match status" value="1"/>
</dbReference>
<accession>A0A1M4UW25</accession>
<evidence type="ECO:0000256" key="3">
    <source>
        <dbReference type="SAM" id="MobiDB-lite"/>
    </source>
</evidence>
<organism evidence="5 6">
    <name type="scientific">Seinonella peptonophila</name>
    <dbReference type="NCBI Taxonomy" id="112248"/>
    <lineage>
        <taxon>Bacteria</taxon>
        <taxon>Bacillati</taxon>
        <taxon>Bacillota</taxon>
        <taxon>Bacilli</taxon>
        <taxon>Bacillales</taxon>
        <taxon>Thermoactinomycetaceae</taxon>
        <taxon>Seinonella</taxon>
    </lineage>
</organism>
<keyword evidence="4" id="KW-0812">Transmembrane</keyword>
<keyword evidence="4" id="KW-1133">Transmembrane helix</keyword>
<evidence type="ECO:0000313" key="6">
    <source>
        <dbReference type="Proteomes" id="UP000184476"/>
    </source>
</evidence>
<evidence type="ECO:0000256" key="4">
    <source>
        <dbReference type="SAM" id="Phobius"/>
    </source>
</evidence>
<dbReference type="GO" id="GO:0016020">
    <property type="term" value="C:membrane"/>
    <property type="evidence" value="ECO:0007669"/>
    <property type="project" value="InterPro"/>
</dbReference>
<dbReference type="STRING" id="112248.SAMN05444392_10251"/>
<evidence type="ECO:0000256" key="2">
    <source>
        <dbReference type="ARBA" id="ARBA00023136"/>
    </source>
</evidence>
<feature type="compositionally biased region" description="Basic and acidic residues" evidence="3">
    <location>
        <begin position="18"/>
        <end position="36"/>
    </location>
</feature>
<evidence type="ECO:0000256" key="1">
    <source>
        <dbReference type="ARBA" id="ARBA00005278"/>
    </source>
</evidence>
<dbReference type="EMBL" id="FQVL01000002">
    <property type="protein sequence ID" value="SHE60859.1"/>
    <property type="molecule type" value="Genomic_DNA"/>
</dbReference>
<dbReference type="PANTHER" id="PTHR22550:SF5">
    <property type="entry name" value="LEUCINE ZIPPER PROTEIN 4"/>
    <property type="match status" value="1"/>
</dbReference>
<dbReference type="PANTHER" id="PTHR22550">
    <property type="entry name" value="SPORE GERMINATION PROTEIN"/>
    <property type="match status" value="1"/>
</dbReference>
<proteinExistence type="inferred from homology"/>
<comment type="similarity">
    <text evidence="1">Belongs to the GerABKA family.</text>
</comment>
<feature type="transmembrane region" description="Helical" evidence="4">
    <location>
        <begin position="397"/>
        <end position="430"/>
    </location>
</feature>
<gene>
    <name evidence="5" type="ORF">SAMN05444392_10251</name>
</gene>
<keyword evidence="6" id="KW-1185">Reference proteome</keyword>
<feature type="region of interest" description="Disordered" evidence="3">
    <location>
        <begin position="519"/>
        <end position="539"/>
    </location>
</feature>
<dbReference type="Proteomes" id="UP000184476">
    <property type="component" value="Unassembled WGS sequence"/>
</dbReference>
<keyword evidence="2 4" id="KW-0472">Membrane</keyword>
<feature type="transmembrane region" description="Helical" evidence="4">
    <location>
        <begin position="323"/>
        <end position="342"/>
    </location>
</feature>
<dbReference type="GO" id="GO:0009847">
    <property type="term" value="P:spore germination"/>
    <property type="evidence" value="ECO:0007669"/>
    <property type="project" value="InterPro"/>
</dbReference>
<dbReference type="InterPro" id="IPR050768">
    <property type="entry name" value="UPF0353/GerABKA_families"/>
</dbReference>
<feature type="transmembrane region" description="Helical" evidence="4">
    <location>
        <begin position="450"/>
        <end position="474"/>
    </location>
</feature>
<sequence>MMQMGKRLFRKSFKRKQKQQEVAEHAENKMEERYGDEGISSNLQENIDFLHEAFGKAPDIIIRQFVIKHREERKAAIVFIDEMVDKDLINRNILRPLMIDSEKVTSTDDLWDLVTERLVSAGETKNVLKKTEILTGVLAGDTVLLIDQYEQGYVVGTKGWATKSISEPRSESVVRGSREGLSETIVLSLAMIRRRVKDPDLRVCTYELGKRTKTCVNLLYMDGLIDPQIVMEVEQRLKRIQIDGVLESGYVEELIQDQTWTPFSQLQNTERPDTVVAHLLEGKVAILIDGSPHALIAPAIFTQFYFSAEDYYERFWIATFLRIVRLISFFMALLLPAFYIALVSFHPEMIPSHLAISMAAGRATVPFSAILEALMMELSVEILREASVRLPGPIGPTIGIVGALVIGDAAVTAGLVSPAMVIVVGLTTISSYANPSYSAAISVRLLRFPFMIAASVLGLYGIMLLFFLLCAHLVQLRSFGVPYMAPYAPFNLTDLKDSLFRASWKYMNMRPVTFKPQDRQRQTLVHKGKDENSHETSGR</sequence>
<reference evidence="5 6" key="1">
    <citation type="submission" date="2016-11" db="EMBL/GenBank/DDBJ databases">
        <authorList>
            <person name="Jaros S."/>
            <person name="Januszkiewicz K."/>
            <person name="Wedrychowicz H."/>
        </authorList>
    </citation>
    <scope>NUCLEOTIDE SEQUENCE [LARGE SCALE GENOMIC DNA]</scope>
    <source>
        <strain evidence="5 6">DSM 44666</strain>
    </source>
</reference>
<protein>
    <submittedName>
        <fullName evidence="5">Spore germination protein KA/spore germination protein</fullName>
    </submittedName>
</protein>
<name>A0A1M4UW25_9BACL</name>
<dbReference type="AlphaFoldDB" id="A0A1M4UW25"/>
<feature type="region of interest" description="Disordered" evidence="3">
    <location>
        <begin position="12"/>
        <end position="36"/>
    </location>
</feature>
<evidence type="ECO:0000313" key="5">
    <source>
        <dbReference type="EMBL" id="SHE60859.1"/>
    </source>
</evidence>
<dbReference type="PIRSF" id="PIRSF005690">
    <property type="entry name" value="GerBA"/>
    <property type="match status" value="1"/>
</dbReference>